<evidence type="ECO:0000256" key="3">
    <source>
        <dbReference type="ARBA" id="ARBA00022448"/>
    </source>
</evidence>
<dbReference type="AlphaFoldDB" id="A0A096BGS9"/>
<dbReference type="Pfam" id="PF00496">
    <property type="entry name" value="SBP_bac_5"/>
    <property type="match status" value="1"/>
</dbReference>
<dbReference type="InterPro" id="IPR030678">
    <property type="entry name" value="Peptide/Ni-bd"/>
</dbReference>
<evidence type="ECO:0000256" key="5">
    <source>
        <dbReference type="SAM" id="MobiDB-lite"/>
    </source>
</evidence>
<dbReference type="RefSeq" id="WP_035163409.1">
    <property type="nucleotide sequence ID" value="NZ_AZTB01000027.1"/>
</dbReference>
<evidence type="ECO:0000256" key="2">
    <source>
        <dbReference type="ARBA" id="ARBA00005695"/>
    </source>
</evidence>
<dbReference type="FunFam" id="3.90.76.10:FF:000001">
    <property type="entry name" value="Oligopeptide ABC transporter substrate-binding protein"/>
    <property type="match status" value="1"/>
</dbReference>
<dbReference type="GO" id="GO:0030288">
    <property type="term" value="C:outer membrane-bounded periplasmic space"/>
    <property type="evidence" value="ECO:0007669"/>
    <property type="project" value="UniProtKB-ARBA"/>
</dbReference>
<dbReference type="Gene3D" id="3.90.76.10">
    <property type="entry name" value="Dipeptide-binding Protein, Domain 1"/>
    <property type="match status" value="1"/>
</dbReference>
<gene>
    <name evidence="7" type="ORF">Y919_06490</name>
</gene>
<dbReference type="SUPFAM" id="SSF53850">
    <property type="entry name" value="Periplasmic binding protein-like II"/>
    <property type="match status" value="1"/>
</dbReference>
<dbReference type="Gene3D" id="3.40.190.10">
    <property type="entry name" value="Periplasmic binding protein-like II"/>
    <property type="match status" value="1"/>
</dbReference>
<feature type="region of interest" description="Disordered" evidence="5">
    <location>
        <begin position="28"/>
        <end position="52"/>
    </location>
</feature>
<reference evidence="7 8" key="1">
    <citation type="submission" date="2013-12" db="EMBL/GenBank/DDBJ databases">
        <title>Draft genome sequence of Caloranaerobacter sp. H53214.</title>
        <authorList>
            <person name="Jiang L.J."/>
            <person name="Shao Z.Z."/>
            <person name="Long M.N."/>
        </authorList>
    </citation>
    <scope>NUCLEOTIDE SEQUENCE [LARGE SCALE GENOMIC DNA]</scope>
    <source>
        <strain evidence="7 8">H53214</strain>
    </source>
</reference>
<keyword evidence="4" id="KW-0732">Signal</keyword>
<accession>A0A096BGS9</accession>
<evidence type="ECO:0000256" key="1">
    <source>
        <dbReference type="ARBA" id="ARBA00004196"/>
    </source>
</evidence>
<evidence type="ECO:0000259" key="6">
    <source>
        <dbReference type="Pfam" id="PF00496"/>
    </source>
</evidence>
<sequence>MKKSKWLILLLVFTMVFSLALVGCGKTTEEPQTGKEEPKQDEQQAPADTGGEKLAKEQVLRANLGEEPPDLDPQTTTDTVSFVILNATLEGLVRLNPDGSIGKGLAESWDVSDDGKVYTFKLRDAKWSDGDPITAYDFEYAWKRAIDPKTASQYAYQFYGIKNAKAFNTGEITDPNEIGIKALDEKTLKVELERPMSYFLSLTSFITYLPAKKAAVEKWGDKYAADADKMVFSGPFMITRWDHEQKLILEKNPNYWDADSVKLQRIEFDMIKDTNTPINLYETGELDMSGVPAEFLDKYKDSPEFVRMPDATTFYLEFNCKDKFFSNKKIRKAFSLAIDREAYVNGVLANGSIPAYGFVPGGIPGKAGGEFRKQNGDLFYDAGTKGQEAIDEANRLLEEGLKEVGATKEELAKHVSYLTGDNDIARKLAQALQQMWKKNLGIEVPIESVSFKIRLQKMDQADFTIVGAGWGADYNDPMTFMDMWVTNGGNNDAFWSNAKYDELIEKAINSTGDERMEYMLEAEKLLMEEMPIAPTYFLARNFLQKSYVKGIARFPVGVSTEYKWAYILEH</sequence>
<feature type="compositionally biased region" description="Basic and acidic residues" evidence="5">
    <location>
        <begin position="28"/>
        <end position="42"/>
    </location>
</feature>
<comment type="caution">
    <text evidence="7">The sequence shown here is derived from an EMBL/GenBank/DDBJ whole genome shotgun (WGS) entry which is preliminary data.</text>
</comment>
<organism evidence="7 8">
    <name type="scientific">Caloranaerobacter azorensis H53214</name>
    <dbReference type="NCBI Taxonomy" id="1156417"/>
    <lineage>
        <taxon>Bacteria</taxon>
        <taxon>Bacillati</taxon>
        <taxon>Bacillota</taxon>
        <taxon>Tissierellia</taxon>
        <taxon>Tissierellales</taxon>
        <taxon>Thermohalobacteraceae</taxon>
        <taxon>Caloranaerobacter</taxon>
    </lineage>
</organism>
<dbReference type="PIRSF" id="PIRSF002741">
    <property type="entry name" value="MppA"/>
    <property type="match status" value="1"/>
</dbReference>
<comment type="similarity">
    <text evidence="2">Belongs to the bacterial solute-binding protein 5 family.</text>
</comment>
<dbReference type="PANTHER" id="PTHR30290">
    <property type="entry name" value="PERIPLASMIC BINDING COMPONENT OF ABC TRANSPORTER"/>
    <property type="match status" value="1"/>
</dbReference>
<dbReference type="GO" id="GO:0015833">
    <property type="term" value="P:peptide transport"/>
    <property type="evidence" value="ECO:0007669"/>
    <property type="project" value="TreeGrafter"/>
</dbReference>
<evidence type="ECO:0000256" key="4">
    <source>
        <dbReference type="ARBA" id="ARBA00022729"/>
    </source>
</evidence>
<dbReference type="STRING" id="1156417.Y919_06490"/>
<feature type="domain" description="Solute-binding protein family 5" evidence="6">
    <location>
        <begin position="103"/>
        <end position="491"/>
    </location>
</feature>
<comment type="subcellular location">
    <subcellularLocation>
        <location evidence="1">Cell envelope</location>
    </subcellularLocation>
</comment>
<dbReference type="InterPro" id="IPR039424">
    <property type="entry name" value="SBP_5"/>
</dbReference>
<dbReference type="EMBL" id="AZTB01000027">
    <property type="protein sequence ID" value="KGG80405.1"/>
    <property type="molecule type" value="Genomic_DNA"/>
</dbReference>
<dbReference type="PROSITE" id="PS51257">
    <property type="entry name" value="PROKAR_LIPOPROTEIN"/>
    <property type="match status" value="1"/>
</dbReference>
<dbReference type="GO" id="GO:0043190">
    <property type="term" value="C:ATP-binding cassette (ABC) transporter complex"/>
    <property type="evidence" value="ECO:0007669"/>
    <property type="project" value="InterPro"/>
</dbReference>
<dbReference type="PANTHER" id="PTHR30290:SF10">
    <property type="entry name" value="PERIPLASMIC OLIGOPEPTIDE-BINDING PROTEIN-RELATED"/>
    <property type="match status" value="1"/>
</dbReference>
<dbReference type="GO" id="GO:1904680">
    <property type="term" value="F:peptide transmembrane transporter activity"/>
    <property type="evidence" value="ECO:0007669"/>
    <property type="project" value="TreeGrafter"/>
</dbReference>
<evidence type="ECO:0000313" key="7">
    <source>
        <dbReference type="EMBL" id="KGG80405.1"/>
    </source>
</evidence>
<name>A0A096BGS9_9FIRM</name>
<dbReference type="Gene3D" id="3.10.105.10">
    <property type="entry name" value="Dipeptide-binding Protein, Domain 3"/>
    <property type="match status" value="1"/>
</dbReference>
<evidence type="ECO:0000313" key="8">
    <source>
        <dbReference type="Proteomes" id="UP000029622"/>
    </source>
</evidence>
<proteinExistence type="inferred from homology"/>
<dbReference type="InterPro" id="IPR000914">
    <property type="entry name" value="SBP_5_dom"/>
</dbReference>
<dbReference type="CDD" id="cd08504">
    <property type="entry name" value="PBP2_OppA"/>
    <property type="match status" value="1"/>
</dbReference>
<keyword evidence="3" id="KW-0813">Transport</keyword>
<dbReference type="FunFam" id="3.10.105.10:FF:000001">
    <property type="entry name" value="Oligopeptide ABC transporter, oligopeptide-binding protein"/>
    <property type="match status" value="1"/>
</dbReference>
<protein>
    <submittedName>
        <fullName evidence="7">Peptide ABC transporter substrate-binding protein</fullName>
    </submittedName>
</protein>
<dbReference type="Proteomes" id="UP000029622">
    <property type="component" value="Unassembled WGS sequence"/>
</dbReference>